<dbReference type="AlphaFoldDB" id="A0A9W9FCH7"/>
<dbReference type="InterPro" id="IPR045247">
    <property type="entry name" value="Oye-like"/>
</dbReference>
<keyword evidence="2" id="KW-0017">Alkaloid metabolism</keyword>
<dbReference type="FunFam" id="3.20.20.70:FF:000138">
    <property type="entry name" value="NADPH dehydrogenase 1"/>
    <property type="match status" value="1"/>
</dbReference>
<dbReference type="CDD" id="cd02933">
    <property type="entry name" value="OYE_like_FMN"/>
    <property type="match status" value="1"/>
</dbReference>
<dbReference type="Proteomes" id="UP001149165">
    <property type="component" value="Unassembled WGS sequence"/>
</dbReference>
<dbReference type="PANTHER" id="PTHR22893">
    <property type="entry name" value="NADH OXIDOREDUCTASE-RELATED"/>
    <property type="match status" value="1"/>
</dbReference>
<sequence>MSAESPLFKPLQVGPVTLGHRIAMAPLTRIRVDDNHVPLPFVADYYSQRGSFPGTLLVSEGTFIDARAGGGRNMPGIYNSAQIAAWKEITAAVHAKGSYIFCQLWALGRSADPSVCETEGIERLSASAVAEDEKKAPARAMTTSDIADFVNLYAQSAENAIEAGFDGVELHGANGYLIDQFTQDVSNKRDDGYGGSIEGRSRFCLEAVEAVVNAIGAHRTALRLSPWSTFQGMRMADPVPQFTYLINQLRTMDLAYLHLVESRISGNTDVESSGSLDWAIKAWGPEQPILIAGGLEPDSARKLVENDYPGYQVVVVFGRYFISTPDLPFRIKHGLDLEHYDRNRFYIPKSPEGYIDYPFSAEFLKT</sequence>
<dbReference type="InterPro" id="IPR001155">
    <property type="entry name" value="OxRdtase_FMN_N"/>
</dbReference>
<dbReference type="EC" id="1.3.1.100" evidence="5"/>
<evidence type="ECO:0000259" key="6">
    <source>
        <dbReference type="Pfam" id="PF00724"/>
    </source>
</evidence>
<dbReference type="GO" id="GO:0009820">
    <property type="term" value="P:alkaloid metabolic process"/>
    <property type="evidence" value="ECO:0007669"/>
    <property type="project" value="UniProtKB-KW"/>
</dbReference>
<evidence type="ECO:0000313" key="8">
    <source>
        <dbReference type="Proteomes" id="UP001149165"/>
    </source>
</evidence>
<dbReference type="EMBL" id="JAPQKH010000005">
    <property type="protein sequence ID" value="KAJ5097417.1"/>
    <property type="molecule type" value="Genomic_DNA"/>
</dbReference>
<dbReference type="SUPFAM" id="SSF51395">
    <property type="entry name" value="FMN-linked oxidoreductases"/>
    <property type="match status" value="1"/>
</dbReference>
<proteinExistence type="predicted"/>
<accession>A0A9W9FCH7</accession>
<name>A0A9W9FCH7_9EURO</name>
<keyword evidence="3" id="KW-0521">NADP</keyword>
<evidence type="ECO:0000256" key="5">
    <source>
        <dbReference type="ARBA" id="ARBA00066635"/>
    </source>
</evidence>
<protein>
    <recommendedName>
        <fullName evidence="5">chanoclavine-I aldehyde reductase</fullName>
        <ecNumber evidence="5">1.3.1.100</ecNumber>
    </recommendedName>
</protein>
<dbReference type="PANTHER" id="PTHR22893:SF91">
    <property type="entry name" value="NADPH DEHYDROGENASE 2-RELATED"/>
    <property type="match status" value="1"/>
</dbReference>
<feature type="domain" description="NADH:flavin oxidoreductase/NADH oxidase N-terminal" evidence="6">
    <location>
        <begin position="7"/>
        <end position="337"/>
    </location>
</feature>
<evidence type="ECO:0000313" key="7">
    <source>
        <dbReference type="EMBL" id="KAJ5097417.1"/>
    </source>
</evidence>
<dbReference type="GO" id="GO:0010181">
    <property type="term" value="F:FMN binding"/>
    <property type="evidence" value="ECO:0007669"/>
    <property type="project" value="InterPro"/>
</dbReference>
<evidence type="ECO:0000256" key="2">
    <source>
        <dbReference type="ARBA" id="ARBA00022589"/>
    </source>
</evidence>
<dbReference type="Pfam" id="PF00724">
    <property type="entry name" value="Oxidored_FMN"/>
    <property type="match status" value="1"/>
</dbReference>
<dbReference type="Gene3D" id="3.20.20.70">
    <property type="entry name" value="Aldolase class I"/>
    <property type="match status" value="1"/>
</dbReference>
<keyword evidence="8" id="KW-1185">Reference proteome</keyword>
<comment type="pathway">
    <text evidence="1">Alkaloid biosynthesis; ergot alkaloid biosynthesis.</text>
</comment>
<comment type="catalytic activity">
    <reaction evidence="4">
        <text>dihydrochanoclavine-I aldehyde + NADP(+) = chanoclavine-I aldehyde + NADPH + H(+)</text>
        <dbReference type="Rhea" id="RHEA:35947"/>
        <dbReference type="ChEBI" id="CHEBI:15378"/>
        <dbReference type="ChEBI" id="CHEBI:57783"/>
        <dbReference type="ChEBI" id="CHEBI:58349"/>
        <dbReference type="ChEBI" id="CHEBI:65032"/>
        <dbReference type="ChEBI" id="CHEBI:71487"/>
        <dbReference type="EC" id="1.3.1.100"/>
    </reaction>
</comment>
<comment type="caution">
    <text evidence="7">The sequence shown here is derived from an EMBL/GenBank/DDBJ whole genome shotgun (WGS) entry which is preliminary data.</text>
</comment>
<dbReference type="GO" id="GO:0003959">
    <property type="term" value="F:NADPH dehydrogenase activity"/>
    <property type="evidence" value="ECO:0007669"/>
    <property type="project" value="TreeGrafter"/>
</dbReference>
<dbReference type="InterPro" id="IPR013785">
    <property type="entry name" value="Aldolase_TIM"/>
</dbReference>
<reference evidence="7" key="2">
    <citation type="journal article" date="2023" name="IMA Fungus">
        <title>Comparative genomic study of the Penicillium genus elucidates a diverse pangenome and 15 lateral gene transfer events.</title>
        <authorList>
            <person name="Petersen C."/>
            <person name="Sorensen T."/>
            <person name="Nielsen M.R."/>
            <person name="Sondergaard T.E."/>
            <person name="Sorensen J.L."/>
            <person name="Fitzpatrick D.A."/>
            <person name="Frisvad J.C."/>
            <person name="Nielsen K.L."/>
        </authorList>
    </citation>
    <scope>NUCLEOTIDE SEQUENCE</scope>
    <source>
        <strain evidence="7">IBT 30069</strain>
    </source>
</reference>
<reference evidence="7" key="1">
    <citation type="submission" date="2022-11" db="EMBL/GenBank/DDBJ databases">
        <authorList>
            <person name="Petersen C."/>
        </authorList>
    </citation>
    <scope>NUCLEOTIDE SEQUENCE</scope>
    <source>
        <strain evidence="7">IBT 30069</strain>
    </source>
</reference>
<evidence type="ECO:0000256" key="1">
    <source>
        <dbReference type="ARBA" id="ARBA00005107"/>
    </source>
</evidence>
<evidence type="ECO:0000256" key="4">
    <source>
        <dbReference type="ARBA" id="ARBA00051276"/>
    </source>
</evidence>
<gene>
    <name evidence="7" type="ORF">N7456_008138</name>
</gene>
<dbReference type="OrthoDB" id="276546at2759"/>
<organism evidence="7 8">
    <name type="scientific">Penicillium angulare</name>
    <dbReference type="NCBI Taxonomy" id="116970"/>
    <lineage>
        <taxon>Eukaryota</taxon>
        <taxon>Fungi</taxon>
        <taxon>Dikarya</taxon>
        <taxon>Ascomycota</taxon>
        <taxon>Pezizomycotina</taxon>
        <taxon>Eurotiomycetes</taxon>
        <taxon>Eurotiomycetidae</taxon>
        <taxon>Eurotiales</taxon>
        <taxon>Aspergillaceae</taxon>
        <taxon>Penicillium</taxon>
    </lineage>
</organism>
<evidence type="ECO:0000256" key="3">
    <source>
        <dbReference type="ARBA" id="ARBA00022857"/>
    </source>
</evidence>